<proteinExistence type="inferred from homology"/>
<evidence type="ECO:0000256" key="2">
    <source>
        <dbReference type="ARBA" id="ARBA00022679"/>
    </source>
</evidence>
<dbReference type="Gene3D" id="3.90.470.20">
    <property type="entry name" value="4'-phosphopantetheinyl transferase domain"/>
    <property type="match status" value="2"/>
</dbReference>
<accession>A0ABQ5N7X2</accession>
<comment type="caution">
    <text evidence="5">The sequence shown here is derived from an EMBL/GenBank/DDBJ whole genome shotgun (WGS) entry which is preliminary data.</text>
</comment>
<dbReference type="InterPro" id="IPR050559">
    <property type="entry name" value="P-Pant_transferase_sf"/>
</dbReference>
<dbReference type="SUPFAM" id="SSF56214">
    <property type="entry name" value="4'-phosphopantetheinyl transferase"/>
    <property type="match status" value="2"/>
</dbReference>
<feature type="domain" description="4'-phosphopantetheinyl transferase N-terminal" evidence="4">
    <location>
        <begin position="15"/>
        <end position="97"/>
    </location>
</feature>
<reference evidence="5 6" key="1">
    <citation type="journal article" date="2024" name="Int. J. Syst. Evol. Microbiol.">
        <title>Clostridium omnivorum sp. nov., isolated from anoxic soil under the treatment of reductive soil disinfestation.</title>
        <authorList>
            <person name="Ueki A."/>
            <person name="Tonouchi A."/>
            <person name="Kaku N."/>
            <person name="Honma S."/>
            <person name="Ueki K."/>
        </authorList>
    </citation>
    <scope>NUCLEOTIDE SEQUENCE [LARGE SCALE GENOMIC DNA]</scope>
    <source>
        <strain evidence="5 6">E14</strain>
    </source>
</reference>
<dbReference type="InterPro" id="IPR037143">
    <property type="entry name" value="4-PPantetheinyl_Trfase_dom_sf"/>
</dbReference>
<organism evidence="5 6">
    <name type="scientific">Clostridium omnivorum</name>
    <dbReference type="NCBI Taxonomy" id="1604902"/>
    <lineage>
        <taxon>Bacteria</taxon>
        <taxon>Bacillati</taxon>
        <taxon>Bacillota</taxon>
        <taxon>Clostridia</taxon>
        <taxon>Eubacteriales</taxon>
        <taxon>Clostridiaceae</taxon>
        <taxon>Clostridium</taxon>
    </lineage>
</organism>
<protein>
    <submittedName>
        <fullName evidence="5">4'-phosphopantetheinyl transferase</fullName>
    </submittedName>
</protein>
<evidence type="ECO:0000313" key="6">
    <source>
        <dbReference type="Proteomes" id="UP001208567"/>
    </source>
</evidence>
<sequence length="234" mass="27424">MEIYAVKIMDISEEFIEKISFFISEDKRFKINRFINRQDKIRTLIGDVLVRFTAMEKLKINNDSITFNKNDYGKPFLKDYPKFKFNISHSGDFLVCAFDDTEIGIDIEQINQIDYREIANSFFSESEVDYILDKDSNDALSRFYDIWTLKESYVKCCGLGVTMPLESFSICINEHDNIGVVANNHWKSYSFKRFDISEGYKMSVCSVNKEISEEITFIDQNTLIEDFIFQNSIT</sequence>
<evidence type="ECO:0000259" key="3">
    <source>
        <dbReference type="Pfam" id="PF01648"/>
    </source>
</evidence>
<evidence type="ECO:0000313" key="5">
    <source>
        <dbReference type="EMBL" id="GLC31301.1"/>
    </source>
</evidence>
<dbReference type="Pfam" id="PF22624">
    <property type="entry name" value="AASDHPPT_N"/>
    <property type="match status" value="1"/>
</dbReference>
<dbReference type="RefSeq" id="WP_264850582.1">
    <property type="nucleotide sequence ID" value="NZ_BRXR01000001.1"/>
</dbReference>
<dbReference type="InterPro" id="IPR008278">
    <property type="entry name" value="4-PPantetheinyl_Trfase_dom"/>
</dbReference>
<dbReference type="Pfam" id="PF01648">
    <property type="entry name" value="ACPS"/>
    <property type="match status" value="1"/>
</dbReference>
<comment type="similarity">
    <text evidence="1">Belongs to the P-Pant transferase superfamily. Gsp/Sfp/HetI/AcpT family.</text>
</comment>
<dbReference type="Proteomes" id="UP001208567">
    <property type="component" value="Unassembled WGS sequence"/>
</dbReference>
<keyword evidence="6" id="KW-1185">Reference proteome</keyword>
<dbReference type="PANTHER" id="PTHR12215:SF10">
    <property type="entry name" value="L-AMINOADIPATE-SEMIALDEHYDE DEHYDROGENASE-PHOSPHOPANTETHEINYL TRANSFERASE"/>
    <property type="match status" value="1"/>
</dbReference>
<dbReference type="PANTHER" id="PTHR12215">
    <property type="entry name" value="PHOSPHOPANTETHEINE TRANSFERASE"/>
    <property type="match status" value="1"/>
</dbReference>
<name>A0ABQ5N7X2_9CLOT</name>
<feature type="domain" description="4'-phosphopantetheinyl transferase" evidence="3">
    <location>
        <begin position="103"/>
        <end position="205"/>
    </location>
</feature>
<gene>
    <name evidence="5" type="ORF">bsdE14_27110</name>
</gene>
<dbReference type="InterPro" id="IPR055066">
    <property type="entry name" value="AASDHPPT_N"/>
</dbReference>
<evidence type="ECO:0000259" key="4">
    <source>
        <dbReference type="Pfam" id="PF22624"/>
    </source>
</evidence>
<dbReference type="GO" id="GO:0016740">
    <property type="term" value="F:transferase activity"/>
    <property type="evidence" value="ECO:0007669"/>
    <property type="project" value="UniProtKB-KW"/>
</dbReference>
<dbReference type="EMBL" id="BRXR01000001">
    <property type="protein sequence ID" value="GLC31301.1"/>
    <property type="molecule type" value="Genomic_DNA"/>
</dbReference>
<keyword evidence="2 5" id="KW-0808">Transferase</keyword>
<evidence type="ECO:0000256" key="1">
    <source>
        <dbReference type="ARBA" id="ARBA00010990"/>
    </source>
</evidence>